<evidence type="ECO:0000256" key="1">
    <source>
        <dbReference type="SAM" id="MobiDB-lite"/>
    </source>
</evidence>
<accession>A0A0C3H1R5</accession>
<keyword evidence="3" id="KW-1185">Reference proteome</keyword>
<evidence type="ECO:0000313" key="2">
    <source>
        <dbReference type="EMBL" id="KIM96451.1"/>
    </source>
</evidence>
<dbReference type="EMBL" id="KN832884">
    <property type="protein sequence ID" value="KIM96451.1"/>
    <property type="molecule type" value="Genomic_DNA"/>
</dbReference>
<evidence type="ECO:0000313" key="3">
    <source>
        <dbReference type="Proteomes" id="UP000054321"/>
    </source>
</evidence>
<protein>
    <submittedName>
        <fullName evidence="2">Uncharacterized protein</fullName>
    </submittedName>
</protein>
<feature type="compositionally biased region" description="Low complexity" evidence="1">
    <location>
        <begin position="158"/>
        <end position="174"/>
    </location>
</feature>
<gene>
    <name evidence="2" type="ORF">OIDMADRAFT_183229</name>
</gene>
<proteinExistence type="predicted"/>
<dbReference type="Proteomes" id="UP000054321">
    <property type="component" value="Unassembled WGS sequence"/>
</dbReference>
<dbReference type="HOGENOM" id="CLU_1291716_0_0_1"/>
<reference evidence="2 3" key="1">
    <citation type="submission" date="2014-04" db="EMBL/GenBank/DDBJ databases">
        <authorList>
            <consortium name="DOE Joint Genome Institute"/>
            <person name="Kuo A."/>
            <person name="Martino E."/>
            <person name="Perotto S."/>
            <person name="Kohler A."/>
            <person name="Nagy L.G."/>
            <person name="Floudas D."/>
            <person name="Copeland A."/>
            <person name="Barry K.W."/>
            <person name="Cichocki N."/>
            <person name="Veneault-Fourrey C."/>
            <person name="LaButti K."/>
            <person name="Lindquist E.A."/>
            <person name="Lipzen A."/>
            <person name="Lundell T."/>
            <person name="Morin E."/>
            <person name="Murat C."/>
            <person name="Sun H."/>
            <person name="Tunlid A."/>
            <person name="Henrissat B."/>
            <person name="Grigoriev I.V."/>
            <person name="Hibbett D.S."/>
            <person name="Martin F."/>
            <person name="Nordberg H.P."/>
            <person name="Cantor M.N."/>
            <person name="Hua S.X."/>
        </authorList>
    </citation>
    <scope>NUCLEOTIDE SEQUENCE [LARGE SCALE GENOMIC DNA]</scope>
    <source>
        <strain evidence="2 3">Zn</strain>
    </source>
</reference>
<dbReference type="InParanoid" id="A0A0C3H1R5"/>
<organism evidence="2 3">
    <name type="scientific">Oidiodendron maius (strain Zn)</name>
    <dbReference type="NCBI Taxonomy" id="913774"/>
    <lineage>
        <taxon>Eukaryota</taxon>
        <taxon>Fungi</taxon>
        <taxon>Dikarya</taxon>
        <taxon>Ascomycota</taxon>
        <taxon>Pezizomycotina</taxon>
        <taxon>Leotiomycetes</taxon>
        <taxon>Leotiomycetes incertae sedis</taxon>
        <taxon>Myxotrichaceae</taxon>
        <taxon>Oidiodendron</taxon>
    </lineage>
</organism>
<dbReference type="AlphaFoldDB" id="A0A0C3H1R5"/>
<sequence length="214" mass="23620">MSTPNSVAVPESRCGCMHCIQSQHDTQKCMPGAVSWSYEQRNRSIEMDRPCATPGPAQLQLGYSSIIQQTQRQPDARILSRHSNIDAFQRTQNSYSFQPNPTPGSTGVVLYQAETTPEVHLTTDGLLRESLQRLRNLSREIALFVSLNESAVHDGQQTSSSTSMSSGTGITKSTNITPQQASELQFLSWQIQCLMTQITAGCPFPPKYNGMAQH</sequence>
<reference evidence="3" key="2">
    <citation type="submission" date="2015-01" db="EMBL/GenBank/DDBJ databases">
        <title>Evolutionary Origins and Diversification of the Mycorrhizal Mutualists.</title>
        <authorList>
            <consortium name="DOE Joint Genome Institute"/>
            <consortium name="Mycorrhizal Genomics Consortium"/>
            <person name="Kohler A."/>
            <person name="Kuo A."/>
            <person name="Nagy L.G."/>
            <person name="Floudas D."/>
            <person name="Copeland A."/>
            <person name="Barry K.W."/>
            <person name="Cichocki N."/>
            <person name="Veneault-Fourrey C."/>
            <person name="LaButti K."/>
            <person name="Lindquist E.A."/>
            <person name="Lipzen A."/>
            <person name="Lundell T."/>
            <person name="Morin E."/>
            <person name="Murat C."/>
            <person name="Riley R."/>
            <person name="Ohm R."/>
            <person name="Sun H."/>
            <person name="Tunlid A."/>
            <person name="Henrissat B."/>
            <person name="Grigoriev I.V."/>
            <person name="Hibbett D.S."/>
            <person name="Martin F."/>
        </authorList>
    </citation>
    <scope>NUCLEOTIDE SEQUENCE [LARGE SCALE GENOMIC DNA]</scope>
    <source>
        <strain evidence="3">Zn</strain>
    </source>
</reference>
<feature type="region of interest" description="Disordered" evidence="1">
    <location>
        <begin position="154"/>
        <end position="174"/>
    </location>
</feature>
<name>A0A0C3H1R5_OIDMZ</name>
<feature type="non-terminal residue" evidence="2">
    <location>
        <position position="214"/>
    </location>
</feature>